<protein>
    <submittedName>
        <fullName evidence="3">Tripartite tricarboxylate transporter family receptor</fullName>
    </submittedName>
</protein>
<reference evidence="3 4" key="1">
    <citation type="submission" date="2019-07" db="EMBL/GenBank/DDBJ databases">
        <title>Tepidimonas taiwanensis I1-1 draft genome.</title>
        <authorList>
            <person name="Da Costa M.S."/>
            <person name="Froufe H.J.C."/>
            <person name="Egas C."/>
            <person name="Albuquerque L."/>
        </authorList>
    </citation>
    <scope>NUCLEOTIDE SEQUENCE [LARGE SCALE GENOMIC DNA]</scope>
    <source>
        <strain evidence="3 4">I1-1</strain>
    </source>
</reference>
<keyword evidence="3" id="KW-0675">Receptor</keyword>
<evidence type="ECO:0000256" key="1">
    <source>
        <dbReference type="ARBA" id="ARBA00006987"/>
    </source>
</evidence>
<keyword evidence="4" id="KW-1185">Reference proteome</keyword>
<organism evidence="3 4">
    <name type="scientific">Tepidimonas taiwanensis</name>
    <dbReference type="NCBI Taxonomy" id="307486"/>
    <lineage>
        <taxon>Bacteria</taxon>
        <taxon>Pseudomonadati</taxon>
        <taxon>Pseudomonadota</taxon>
        <taxon>Betaproteobacteria</taxon>
        <taxon>Burkholderiales</taxon>
        <taxon>Tepidimonas</taxon>
    </lineage>
</organism>
<dbReference type="Pfam" id="PF03401">
    <property type="entry name" value="TctC"/>
    <property type="match status" value="1"/>
</dbReference>
<feature type="compositionally biased region" description="Pro residues" evidence="2">
    <location>
        <begin position="1"/>
        <end position="13"/>
    </location>
</feature>
<dbReference type="InterPro" id="IPR006311">
    <property type="entry name" value="TAT_signal"/>
</dbReference>
<dbReference type="PANTHER" id="PTHR42928:SF5">
    <property type="entry name" value="BLR1237 PROTEIN"/>
    <property type="match status" value="1"/>
</dbReference>
<gene>
    <name evidence="3" type="ORF">Ttaiw_01695</name>
</gene>
<evidence type="ECO:0000256" key="2">
    <source>
        <dbReference type="SAM" id="MobiDB-lite"/>
    </source>
</evidence>
<sequence>MKPLRPPGAPVPRPSTSAVGERSRRAWLAAGAGWAIATATAALAPRPAAARAAWPTRPLQCWVGFPAGSSADELARTLVGPLAAALGQPIEVENRPGAGGLAAATALAQMGDDHVLGLLPGWQLTVARWLQPSLGYDPLTDLRGVSVVASTPLLLCLSPHLATRGSAALRAIAEAGAAWQYGSPGAGSPFHLGMELLKAHTGWQIRHVPYPGNPQVVNALLQGEVQVALLPPALAVPHWRTARLPVAAVTSPRRSVLLPALPTLAERGVAGYGFEHWYALAAPLALAPEAAQRLARALARVVRERDVQQRLQAQGWQGVGSTPQALAQRVATETARLRPIIERQHIRIA</sequence>
<dbReference type="PIRSF" id="PIRSF017082">
    <property type="entry name" value="YflP"/>
    <property type="match status" value="1"/>
</dbReference>
<dbReference type="InterPro" id="IPR005064">
    <property type="entry name" value="BUG"/>
</dbReference>
<dbReference type="Proteomes" id="UP000317763">
    <property type="component" value="Unassembled WGS sequence"/>
</dbReference>
<dbReference type="RefSeq" id="WP_052231707.1">
    <property type="nucleotide sequence ID" value="NZ_CP083911.1"/>
</dbReference>
<evidence type="ECO:0000313" key="3">
    <source>
        <dbReference type="EMBL" id="TSE30946.1"/>
    </source>
</evidence>
<dbReference type="InterPro" id="IPR042100">
    <property type="entry name" value="Bug_dom1"/>
</dbReference>
<dbReference type="EMBL" id="VJOM01000018">
    <property type="protein sequence ID" value="TSE30946.1"/>
    <property type="molecule type" value="Genomic_DNA"/>
</dbReference>
<accession>A0A554X5B5</accession>
<dbReference type="OrthoDB" id="8630092at2"/>
<dbReference type="PANTHER" id="PTHR42928">
    <property type="entry name" value="TRICARBOXYLATE-BINDING PROTEIN"/>
    <property type="match status" value="1"/>
</dbReference>
<feature type="region of interest" description="Disordered" evidence="2">
    <location>
        <begin position="1"/>
        <end position="20"/>
    </location>
</feature>
<dbReference type="SUPFAM" id="SSF53850">
    <property type="entry name" value="Periplasmic binding protein-like II"/>
    <property type="match status" value="1"/>
</dbReference>
<comment type="similarity">
    <text evidence="1">Belongs to the UPF0065 (bug) family.</text>
</comment>
<evidence type="ECO:0000313" key="4">
    <source>
        <dbReference type="Proteomes" id="UP000317763"/>
    </source>
</evidence>
<dbReference type="Gene3D" id="3.40.190.150">
    <property type="entry name" value="Bordetella uptake gene, domain 1"/>
    <property type="match status" value="1"/>
</dbReference>
<dbReference type="STRING" id="307486.GCA_000807215_00478"/>
<dbReference type="AlphaFoldDB" id="A0A554X5B5"/>
<name>A0A554X5B5_9BURK</name>
<proteinExistence type="inferred from homology"/>
<dbReference type="PROSITE" id="PS51318">
    <property type="entry name" value="TAT"/>
    <property type="match status" value="1"/>
</dbReference>
<dbReference type="Gene3D" id="3.40.190.10">
    <property type="entry name" value="Periplasmic binding protein-like II"/>
    <property type="match status" value="1"/>
</dbReference>
<comment type="caution">
    <text evidence="3">The sequence shown here is derived from an EMBL/GenBank/DDBJ whole genome shotgun (WGS) entry which is preliminary data.</text>
</comment>